<comment type="caution">
    <text evidence="1">The sequence shown here is derived from an EMBL/GenBank/DDBJ whole genome shotgun (WGS) entry which is preliminary data.</text>
</comment>
<gene>
    <name evidence="1" type="ORF">ACI1P1_02005</name>
</gene>
<organism evidence="1 2">
    <name type="scientific">Paenibacillus mesotrionivorans</name>
    <dbReference type="NCBI Taxonomy" id="3160968"/>
    <lineage>
        <taxon>Bacteria</taxon>
        <taxon>Bacillati</taxon>
        <taxon>Bacillota</taxon>
        <taxon>Bacilli</taxon>
        <taxon>Bacillales</taxon>
        <taxon>Paenibacillaceae</taxon>
        <taxon>Paenibacillus</taxon>
    </lineage>
</organism>
<keyword evidence="1" id="KW-0548">Nucleotidyltransferase</keyword>
<name>A0ACC7NR25_9BACL</name>
<reference evidence="1" key="1">
    <citation type="submission" date="2024-12" db="EMBL/GenBank/DDBJ databases">
        <authorList>
            <person name="Wu N."/>
        </authorList>
    </citation>
    <scope>NUCLEOTIDE SEQUENCE</scope>
    <source>
        <strain evidence="1">P15</strain>
    </source>
</reference>
<sequence>MEIFRIQAAPDEIARIIASGPPQVMAIGDFDGVHAGHRKVLLTAVENAETHELAPAVMTFHPHPREVLGHPQYRDSLTPIEDKLRLFEALGLKRVYLVGFDESFAQLSPEQFVEDILVSGKLASVVVGFDFTFGHRGAGSPQRLKELAQGRFGVEVVSPYHLNGEKVSSTLIRESLANGQVEKAARLLERPYSITGKVVAGEGRGSTIGIPTANVETTEGYVIPGRGVYAVRFLHDGQWHFGVMNIGWKPTFAKKEGAISLETHLFDFNKKIYGDEVSIRFIGFIRHERKFGSAEELVAQIGKDIVSAKEMLS</sequence>
<dbReference type="EC" id="2.7.7.2" evidence="1"/>
<proteinExistence type="predicted"/>
<keyword evidence="1" id="KW-0808">Transferase</keyword>
<keyword evidence="1" id="KW-0418">Kinase</keyword>
<keyword evidence="2" id="KW-1185">Reference proteome</keyword>
<protein>
    <submittedName>
        <fullName evidence="1">Bifunctional riboflavin kinase/FAD synthetase</fullName>
        <ecNumber evidence="1">2.7.1.26</ecNumber>
        <ecNumber evidence="1">2.7.7.2</ecNumber>
    </submittedName>
</protein>
<evidence type="ECO:0000313" key="1">
    <source>
        <dbReference type="EMBL" id="MFM9327063.1"/>
    </source>
</evidence>
<evidence type="ECO:0000313" key="2">
    <source>
        <dbReference type="Proteomes" id="UP001631969"/>
    </source>
</evidence>
<dbReference type="EMBL" id="JBJURJ010000001">
    <property type="protein sequence ID" value="MFM9327063.1"/>
    <property type="molecule type" value="Genomic_DNA"/>
</dbReference>
<accession>A0ACC7NR25</accession>
<dbReference type="Proteomes" id="UP001631969">
    <property type="component" value="Unassembled WGS sequence"/>
</dbReference>
<dbReference type="EC" id="2.7.1.26" evidence="1"/>